<dbReference type="EMBL" id="AP026560">
    <property type="protein sequence ID" value="BDP40549.1"/>
    <property type="molecule type" value="Genomic_DNA"/>
</dbReference>
<evidence type="ECO:0000259" key="8">
    <source>
        <dbReference type="PROSITE" id="PS50850"/>
    </source>
</evidence>
<feature type="transmembrane region" description="Helical" evidence="7">
    <location>
        <begin position="231"/>
        <end position="249"/>
    </location>
</feature>
<feature type="transmembrane region" description="Helical" evidence="7">
    <location>
        <begin position="350"/>
        <end position="373"/>
    </location>
</feature>
<keyword evidence="4 7" id="KW-0812">Transmembrane</keyword>
<name>A0ABM8A9W8_9DEIO</name>
<feature type="transmembrane region" description="Helical" evidence="7">
    <location>
        <begin position="123"/>
        <end position="145"/>
    </location>
</feature>
<feature type="transmembrane region" description="Helical" evidence="7">
    <location>
        <begin position="199"/>
        <end position="219"/>
    </location>
</feature>
<keyword evidence="10" id="KW-1185">Reference proteome</keyword>
<evidence type="ECO:0000256" key="1">
    <source>
        <dbReference type="ARBA" id="ARBA00004651"/>
    </source>
</evidence>
<comment type="subcellular location">
    <subcellularLocation>
        <location evidence="1">Cell membrane</location>
        <topology evidence="1">Multi-pass membrane protein</topology>
    </subcellularLocation>
</comment>
<dbReference type="Pfam" id="PF07690">
    <property type="entry name" value="MFS_1"/>
    <property type="match status" value="1"/>
</dbReference>
<dbReference type="PROSITE" id="PS50850">
    <property type="entry name" value="MFS"/>
    <property type="match status" value="1"/>
</dbReference>
<feature type="transmembrane region" description="Helical" evidence="7">
    <location>
        <begin position="261"/>
        <end position="294"/>
    </location>
</feature>
<dbReference type="InterPro" id="IPR011701">
    <property type="entry name" value="MFS"/>
</dbReference>
<feature type="domain" description="Major facilitator superfamily (MFS) profile" evidence="8">
    <location>
        <begin position="1"/>
        <end position="380"/>
    </location>
</feature>
<evidence type="ECO:0000256" key="4">
    <source>
        <dbReference type="ARBA" id="ARBA00022692"/>
    </source>
</evidence>
<dbReference type="PANTHER" id="PTHR23517">
    <property type="entry name" value="RESISTANCE PROTEIN MDTM, PUTATIVE-RELATED-RELATED"/>
    <property type="match status" value="1"/>
</dbReference>
<reference evidence="9" key="1">
    <citation type="submission" date="2022-07" db="EMBL/GenBank/DDBJ databases">
        <title>Complete Genome Sequence of the Radioresistant Bacterium Deinococcus aetherius ST0316, Isolated from the Air Dust collected in Lower Stratosphere above Japan.</title>
        <authorList>
            <person name="Satoh K."/>
            <person name="Hagiwara K."/>
            <person name="Katsumata K."/>
            <person name="Kubo A."/>
            <person name="Yokobori S."/>
            <person name="Yamagishi A."/>
            <person name="Oono Y."/>
            <person name="Narumi I."/>
        </authorList>
    </citation>
    <scope>NUCLEOTIDE SEQUENCE</scope>
    <source>
        <strain evidence="9">ST0316</strain>
    </source>
</reference>
<keyword evidence="6 7" id="KW-0472">Membrane</keyword>
<dbReference type="Gene3D" id="1.20.1250.20">
    <property type="entry name" value="MFS general substrate transporter like domains"/>
    <property type="match status" value="1"/>
</dbReference>
<feature type="transmembrane region" description="Helical" evidence="7">
    <location>
        <begin position="319"/>
        <end position="338"/>
    </location>
</feature>
<evidence type="ECO:0000256" key="5">
    <source>
        <dbReference type="ARBA" id="ARBA00022989"/>
    </source>
</evidence>
<dbReference type="InterPro" id="IPR036259">
    <property type="entry name" value="MFS_trans_sf"/>
</dbReference>
<keyword evidence="3" id="KW-1003">Cell membrane</keyword>
<dbReference type="SUPFAM" id="SSF103473">
    <property type="entry name" value="MFS general substrate transporter"/>
    <property type="match status" value="1"/>
</dbReference>
<protein>
    <submittedName>
        <fullName evidence="9">MFS transporter</fullName>
    </submittedName>
</protein>
<evidence type="ECO:0000256" key="6">
    <source>
        <dbReference type="ARBA" id="ARBA00023136"/>
    </source>
</evidence>
<evidence type="ECO:0000256" key="3">
    <source>
        <dbReference type="ARBA" id="ARBA00022475"/>
    </source>
</evidence>
<evidence type="ECO:0000256" key="2">
    <source>
        <dbReference type="ARBA" id="ARBA00022448"/>
    </source>
</evidence>
<feature type="transmembrane region" description="Helical" evidence="7">
    <location>
        <begin position="76"/>
        <end position="102"/>
    </location>
</feature>
<sequence length="387" mass="39823">MIAVTFLMWGGFFLVIPLITVHFVGELGWAAASVGLVLGVRQLVQQGLTVFGGAWADRVGPKPLILSGCLIRTLGFAGMAFADSFAGLLAASLLAGVGGGFFDAPKSAAITAVTRPEHRTRMFSLVSVAGNLGMVTGPLIGAALVTVGFRTAALASASTYVVAFALLAATLPHTRPGVASGRGLAGLWAAARDRRFRRFTLVLIGYFLLSTQINVAVTLKAISLAGPGATGPLYGLSAGLAVLLQYPLLRFTERRVRTRVALVAAVLTVGLSLGLMGLAVTFGQLLACVALYSLGTMIVYPTQQTLTARLAPPGVTGSYFGFSAISLGVGGALGNVLGGSLTDMGTRLGLPLLPWLTLMAVGGVTALGLRWALQEVPGREVAEGART</sequence>
<proteinExistence type="predicted"/>
<dbReference type="PANTHER" id="PTHR23517:SF2">
    <property type="entry name" value="MULTIDRUG RESISTANCE PROTEIN MDTH"/>
    <property type="match status" value="1"/>
</dbReference>
<feature type="transmembrane region" description="Helical" evidence="7">
    <location>
        <begin position="6"/>
        <end position="24"/>
    </location>
</feature>
<evidence type="ECO:0000313" key="10">
    <source>
        <dbReference type="Proteomes" id="UP001064971"/>
    </source>
</evidence>
<dbReference type="InterPro" id="IPR050171">
    <property type="entry name" value="MFS_Transporters"/>
</dbReference>
<evidence type="ECO:0000313" key="9">
    <source>
        <dbReference type="EMBL" id="BDP40549.1"/>
    </source>
</evidence>
<dbReference type="CDD" id="cd17329">
    <property type="entry name" value="MFS_MdtH_MDR_like"/>
    <property type="match status" value="1"/>
</dbReference>
<gene>
    <name evidence="9" type="ORF">DAETH_05180</name>
</gene>
<organism evidence="9 10">
    <name type="scientific">Deinococcus aetherius</name>
    <dbReference type="NCBI Taxonomy" id="200252"/>
    <lineage>
        <taxon>Bacteria</taxon>
        <taxon>Thermotogati</taxon>
        <taxon>Deinococcota</taxon>
        <taxon>Deinococci</taxon>
        <taxon>Deinococcales</taxon>
        <taxon>Deinococcaceae</taxon>
        <taxon>Deinococcus</taxon>
    </lineage>
</organism>
<evidence type="ECO:0000256" key="7">
    <source>
        <dbReference type="SAM" id="Phobius"/>
    </source>
</evidence>
<dbReference type="InterPro" id="IPR020846">
    <property type="entry name" value="MFS_dom"/>
</dbReference>
<dbReference type="Proteomes" id="UP001064971">
    <property type="component" value="Chromosome"/>
</dbReference>
<keyword evidence="2" id="KW-0813">Transport</keyword>
<feature type="transmembrane region" description="Helical" evidence="7">
    <location>
        <begin position="151"/>
        <end position="172"/>
    </location>
</feature>
<accession>A0ABM8A9W8</accession>
<keyword evidence="5 7" id="KW-1133">Transmembrane helix</keyword>